<evidence type="ECO:0000256" key="3">
    <source>
        <dbReference type="ARBA" id="ARBA00022737"/>
    </source>
</evidence>
<evidence type="ECO:0000259" key="7">
    <source>
        <dbReference type="PROSITE" id="PS50940"/>
    </source>
</evidence>
<comment type="caution">
    <text evidence="8">The sequence shown here is derived from an EMBL/GenBank/DDBJ whole genome shotgun (WGS) entry which is preliminary data.</text>
</comment>
<dbReference type="AlphaFoldDB" id="A0AAE1TV65"/>
<dbReference type="EMBL" id="JAWZYT010003879">
    <property type="protein sequence ID" value="KAK4296345.1"/>
    <property type="molecule type" value="Genomic_DNA"/>
</dbReference>
<feature type="domain" description="Chitin-binding type-2" evidence="7">
    <location>
        <begin position="104"/>
        <end position="160"/>
    </location>
</feature>
<evidence type="ECO:0000256" key="5">
    <source>
        <dbReference type="ARBA" id="ARBA00023180"/>
    </source>
</evidence>
<keyword evidence="4" id="KW-1015">Disulfide bond</keyword>
<evidence type="ECO:0000313" key="8">
    <source>
        <dbReference type="EMBL" id="KAK4296345.1"/>
    </source>
</evidence>
<feature type="domain" description="Chitin-binding type-2" evidence="7">
    <location>
        <begin position="165"/>
        <end position="232"/>
    </location>
</feature>
<proteinExistence type="predicted"/>
<dbReference type="InterPro" id="IPR051940">
    <property type="entry name" value="Chitin_bind-dev_reg"/>
</dbReference>
<dbReference type="GO" id="GO:0005576">
    <property type="term" value="C:extracellular region"/>
    <property type="evidence" value="ECO:0007669"/>
    <property type="project" value="InterPro"/>
</dbReference>
<dbReference type="InterPro" id="IPR002557">
    <property type="entry name" value="Chitin-bd_dom"/>
</dbReference>
<organism evidence="8 9">
    <name type="scientific">Petrolisthes manimaculis</name>
    <dbReference type="NCBI Taxonomy" id="1843537"/>
    <lineage>
        <taxon>Eukaryota</taxon>
        <taxon>Metazoa</taxon>
        <taxon>Ecdysozoa</taxon>
        <taxon>Arthropoda</taxon>
        <taxon>Crustacea</taxon>
        <taxon>Multicrustacea</taxon>
        <taxon>Malacostraca</taxon>
        <taxon>Eumalacostraca</taxon>
        <taxon>Eucarida</taxon>
        <taxon>Decapoda</taxon>
        <taxon>Pleocyemata</taxon>
        <taxon>Anomura</taxon>
        <taxon>Galatheoidea</taxon>
        <taxon>Porcellanidae</taxon>
        <taxon>Petrolisthes</taxon>
    </lineage>
</organism>
<keyword evidence="9" id="KW-1185">Reference proteome</keyword>
<feature type="domain" description="Chitin-binding type-2" evidence="7">
    <location>
        <begin position="34"/>
        <end position="94"/>
    </location>
</feature>
<dbReference type="GO" id="GO:0008061">
    <property type="term" value="F:chitin binding"/>
    <property type="evidence" value="ECO:0007669"/>
    <property type="project" value="UniProtKB-KW"/>
</dbReference>
<dbReference type="SUPFAM" id="SSF57625">
    <property type="entry name" value="Invertebrate chitin-binding proteins"/>
    <property type="match status" value="3"/>
</dbReference>
<dbReference type="Gene3D" id="2.170.140.10">
    <property type="entry name" value="Chitin binding domain"/>
    <property type="match status" value="3"/>
</dbReference>
<dbReference type="Proteomes" id="UP001292094">
    <property type="component" value="Unassembled WGS sequence"/>
</dbReference>
<evidence type="ECO:0000256" key="6">
    <source>
        <dbReference type="SAM" id="SignalP"/>
    </source>
</evidence>
<feature type="signal peptide" evidence="6">
    <location>
        <begin position="1"/>
        <end position="16"/>
    </location>
</feature>
<feature type="chain" id="PRO_5042280679" description="Chitin-binding type-2 domain-containing protein" evidence="6">
    <location>
        <begin position="17"/>
        <end position="236"/>
    </location>
</feature>
<keyword evidence="1" id="KW-0147">Chitin-binding</keyword>
<evidence type="ECO:0000256" key="4">
    <source>
        <dbReference type="ARBA" id="ARBA00023157"/>
    </source>
</evidence>
<dbReference type="PROSITE" id="PS50940">
    <property type="entry name" value="CHIT_BIND_II"/>
    <property type="match status" value="3"/>
</dbReference>
<keyword evidence="3" id="KW-0677">Repeat</keyword>
<dbReference type="SMART" id="SM00494">
    <property type="entry name" value="ChtBD2"/>
    <property type="match status" value="3"/>
</dbReference>
<accession>A0AAE1TV65</accession>
<keyword evidence="5" id="KW-0325">Glycoprotein</keyword>
<dbReference type="InterPro" id="IPR036508">
    <property type="entry name" value="Chitin-bd_dom_sf"/>
</dbReference>
<evidence type="ECO:0000256" key="1">
    <source>
        <dbReference type="ARBA" id="ARBA00022669"/>
    </source>
</evidence>
<dbReference type="Pfam" id="PF01607">
    <property type="entry name" value="CBM_14"/>
    <property type="match status" value="3"/>
</dbReference>
<evidence type="ECO:0000313" key="9">
    <source>
        <dbReference type="Proteomes" id="UP001292094"/>
    </source>
</evidence>
<protein>
    <recommendedName>
        <fullName evidence="7">Chitin-binding type-2 domain-containing protein</fullName>
    </recommendedName>
</protein>
<gene>
    <name evidence="8" type="ORF">Pmani_031151</name>
</gene>
<sequence>MLLNTVLLALVACAAARTQVRQQLVEEYPSYPAITYCEEDYGLQLYPNPASCHSFYKCANGTLTEEVCENGLLFDGHGAVHNHCNYHWGVNCEGRAFELAPIARGICEYSFGIYSNGPCEKYYTKCVYGEPIDEPCTPGLAYDDRTHSCNWPDLLEYCNPEEVVGFKCPDYLDSKDPAAKFLPFPRFPSGDCGRYIVCVEGHPRLVGCGDYTVFSSDTLTCQDPDYVPSCANYFKK</sequence>
<dbReference type="PANTHER" id="PTHR23301:SF107">
    <property type="entry name" value="LD20793P"/>
    <property type="match status" value="1"/>
</dbReference>
<reference evidence="8" key="1">
    <citation type="submission" date="2023-11" db="EMBL/GenBank/DDBJ databases">
        <title>Genome assemblies of two species of porcelain crab, Petrolisthes cinctipes and Petrolisthes manimaculis (Anomura: Porcellanidae).</title>
        <authorList>
            <person name="Angst P."/>
        </authorList>
    </citation>
    <scope>NUCLEOTIDE SEQUENCE</scope>
    <source>
        <strain evidence="8">PB745_02</strain>
        <tissue evidence="8">Gill</tissue>
    </source>
</reference>
<keyword evidence="2 6" id="KW-0732">Signal</keyword>
<name>A0AAE1TV65_9EUCA</name>
<evidence type="ECO:0000256" key="2">
    <source>
        <dbReference type="ARBA" id="ARBA00022729"/>
    </source>
</evidence>
<dbReference type="PANTHER" id="PTHR23301">
    <property type="entry name" value="CHITIN BINDING PERITROPHIN-A"/>
    <property type="match status" value="1"/>
</dbReference>